<reference evidence="3" key="1">
    <citation type="submission" date="2021-01" db="EMBL/GenBank/DDBJ databases">
        <authorList>
            <consortium name="Genoscope - CEA"/>
            <person name="William W."/>
        </authorList>
    </citation>
    <scope>NUCLEOTIDE SEQUENCE</scope>
</reference>
<dbReference type="PANTHER" id="PTHR23086:SF8">
    <property type="entry name" value="PHOSPHATIDYLINOSITOL 5-PHOSPHATE 4-KINASE, ISOFORM A"/>
    <property type="match status" value="1"/>
</dbReference>
<dbReference type="AlphaFoldDB" id="A0A8S1TPY2"/>
<dbReference type="InterPro" id="IPR023610">
    <property type="entry name" value="PInositol-4/5-P-5/4-kinase"/>
</dbReference>
<proteinExistence type="predicted"/>
<dbReference type="PANTHER" id="PTHR23086">
    <property type="entry name" value="PHOSPHATIDYLINOSITOL-4-PHOSPHATE 5-KINASE"/>
    <property type="match status" value="1"/>
</dbReference>
<organism evidence="3 4">
    <name type="scientific">Paramecium pentaurelia</name>
    <dbReference type="NCBI Taxonomy" id="43138"/>
    <lineage>
        <taxon>Eukaryota</taxon>
        <taxon>Sar</taxon>
        <taxon>Alveolata</taxon>
        <taxon>Ciliophora</taxon>
        <taxon>Intramacronucleata</taxon>
        <taxon>Oligohymenophorea</taxon>
        <taxon>Peniculida</taxon>
        <taxon>Parameciidae</taxon>
        <taxon>Paramecium</taxon>
    </lineage>
</organism>
<evidence type="ECO:0000313" key="3">
    <source>
        <dbReference type="EMBL" id="CAD8154098.1"/>
    </source>
</evidence>
<dbReference type="Pfam" id="PF01504">
    <property type="entry name" value="PIP5K"/>
    <property type="match status" value="1"/>
</dbReference>
<protein>
    <recommendedName>
        <fullName evidence="2">PIPK domain-containing protein</fullName>
    </recommendedName>
</protein>
<dbReference type="Proteomes" id="UP000689195">
    <property type="component" value="Unassembled WGS sequence"/>
</dbReference>
<keyword evidence="1" id="KW-0547">Nucleotide-binding</keyword>
<evidence type="ECO:0000313" key="4">
    <source>
        <dbReference type="Proteomes" id="UP000689195"/>
    </source>
</evidence>
<dbReference type="EMBL" id="CAJJDO010000025">
    <property type="protein sequence ID" value="CAD8154098.1"/>
    <property type="molecule type" value="Genomic_DNA"/>
</dbReference>
<dbReference type="InterPro" id="IPR002498">
    <property type="entry name" value="PInositol-4-P-4/5-kinase_core"/>
</dbReference>
<evidence type="ECO:0000259" key="2">
    <source>
        <dbReference type="PROSITE" id="PS51455"/>
    </source>
</evidence>
<dbReference type="GO" id="GO:0046854">
    <property type="term" value="P:phosphatidylinositol phosphate biosynthetic process"/>
    <property type="evidence" value="ECO:0007669"/>
    <property type="project" value="TreeGrafter"/>
</dbReference>
<dbReference type="SMART" id="SM00330">
    <property type="entry name" value="PIPKc"/>
    <property type="match status" value="1"/>
</dbReference>
<comment type="caution">
    <text evidence="3">The sequence shown here is derived from an EMBL/GenBank/DDBJ whole genome shotgun (WGS) entry which is preliminary data.</text>
</comment>
<keyword evidence="1" id="KW-0418">Kinase</keyword>
<evidence type="ECO:0000256" key="1">
    <source>
        <dbReference type="PROSITE-ProRule" id="PRU00781"/>
    </source>
</evidence>
<accession>A0A8S1TPY2</accession>
<gene>
    <name evidence="3" type="ORF">PPENT_87.1.T0250186</name>
</gene>
<sequence length="203" mass="24397">MRQNEVNTYKKRLYNFASYQVNNPLSLLNKIYGMYTFERKEQSNSKVHFLIMKNISLGIPRSQILRTYDIKGSEYDREVLSKKPSSNLSQMTLKDLDFFKIEQQLWIDESINKKLNQSLSNDLIFLEKQKLIDYSLLVMIIDWNQKEEELQKYLDGQKLNIIPSIKEKGIYYHLAIIDFLQQWNVNKSLERKTKKDYHYEYVT</sequence>
<dbReference type="GO" id="GO:0005524">
    <property type="term" value="F:ATP binding"/>
    <property type="evidence" value="ECO:0007669"/>
    <property type="project" value="UniProtKB-UniRule"/>
</dbReference>
<dbReference type="OrthoDB" id="70770at2759"/>
<keyword evidence="1" id="KW-0808">Transferase</keyword>
<name>A0A8S1TPY2_9CILI</name>
<feature type="domain" description="PIPK" evidence="2">
    <location>
        <begin position="1"/>
        <end position="203"/>
    </location>
</feature>
<dbReference type="PROSITE" id="PS51455">
    <property type="entry name" value="PIPK"/>
    <property type="match status" value="1"/>
</dbReference>
<dbReference type="GO" id="GO:0016308">
    <property type="term" value="F:1-phosphatidylinositol-4-phosphate 5-kinase activity"/>
    <property type="evidence" value="ECO:0007669"/>
    <property type="project" value="TreeGrafter"/>
</dbReference>
<dbReference type="GO" id="GO:0005886">
    <property type="term" value="C:plasma membrane"/>
    <property type="evidence" value="ECO:0007669"/>
    <property type="project" value="TreeGrafter"/>
</dbReference>
<keyword evidence="4" id="KW-1185">Reference proteome</keyword>
<keyword evidence="1" id="KW-0067">ATP-binding</keyword>